<gene>
    <name evidence="2" type="primary">scn3</name>
    <name evidence="1" type="ORF">SJAG_03868</name>
</gene>
<protein>
    <submittedName>
        <fullName evidence="1">TatD DNase family Scn1</fullName>
    </submittedName>
</protein>
<dbReference type="RefSeq" id="XP_002174996.2">
    <property type="nucleotide sequence ID" value="XM_002174960.2"/>
</dbReference>
<name>B6K599_SCHJY</name>
<dbReference type="JaponicusDB" id="SJAG_03868">
    <property type="gene designation" value="scn3"/>
</dbReference>
<dbReference type="GO" id="GO:0016788">
    <property type="term" value="F:hydrolase activity, acting on ester bonds"/>
    <property type="evidence" value="ECO:0007669"/>
    <property type="project" value="InterPro"/>
</dbReference>
<dbReference type="GeneID" id="7050506"/>
<dbReference type="PANTHER" id="PTHR47345">
    <property type="entry name" value="CUT9-INTERACTING PROTEIN SCN1"/>
    <property type="match status" value="1"/>
</dbReference>
<dbReference type="InterPro" id="IPR032466">
    <property type="entry name" value="Metal_Hydrolase"/>
</dbReference>
<dbReference type="Gene3D" id="3.20.20.140">
    <property type="entry name" value="Metal-dependent hydrolases"/>
    <property type="match status" value="1"/>
</dbReference>
<keyword evidence="3" id="KW-1185">Reference proteome</keyword>
<dbReference type="OrthoDB" id="413993at2759"/>
<sequence length="288" mass="33264">MSAISITDVHCHLTDTPSELNLVKESQIHKCIVMSTRPFDQSFVDQAASDFPDKIIPSFGIHPWFSYLLISDKEGIAVDISAEEQKMQHYQNILHPVPPIEFMEKLPEPIHMNVYLERLRHFLYKHPNALIGEIGLDKSFRIPSGPYNSRSSLPQGPLSPYYVNMEHQIEVFEQHMNLAAELQRPVSIHCVQTYDLLLTLLKARWEGHWVPSLRKQRENPLWMEAYQQGPLPFPLRICLHSYSGSPEQVEQFTDRKIPSRVYFSFSEGINSRSKGFTALLSVFQRTDC</sequence>
<dbReference type="Pfam" id="PF01026">
    <property type="entry name" value="TatD_DNase"/>
    <property type="match status" value="1"/>
</dbReference>
<dbReference type="Proteomes" id="UP000001744">
    <property type="component" value="Unassembled WGS sequence"/>
</dbReference>
<dbReference type="HOGENOM" id="CLU_031506_3_1_1"/>
<dbReference type="PANTHER" id="PTHR47345:SF1">
    <property type="entry name" value="CUT9-INTERACTING PROTEIN SCN1"/>
    <property type="match status" value="1"/>
</dbReference>
<dbReference type="InterPro" id="IPR001130">
    <property type="entry name" value="TatD-like"/>
</dbReference>
<accession>B6K599</accession>
<dbReference type="SUPFAM" id="SSF51556">
    <property type="entry name" value="Metallo-dependent hydrolases"/>
    <property type="match status" value="1"/>
</dbReference>
<dbReference type="AlphaFoldDB" id="B6K599"/>
<dbReference type="InterPro" id="IPR053044">
    <property type="entry name" value="Metallo-hydrolase/TatD-type"/>
</dbReference>
<dbReference type="VEuPathDB" id="FungiDB:SJAG_03868"/>
<proteinExistence type="predicted"/>
<evidence type="ECO:0000313" key="1">
    <source>
        <dbReference type="EMBL" id="EEB08703.2"/>
    </source>
</evidence>
<dbReference type="EMBL" id="KE651167">
    <property type="protein sequence ID" value="EEB08703.2"/>
    <property type="molecule type" value="Genomic_DNA"/>
</dbReference>
<organism evidence="1 3">
    <name type="scientific">Schizosaccharomyces japonicus (strain yFS275 / FY16936)</name>
    <name type="common">Fission yeast</name>
    <dbReference type="NCBI Taxonomy" id="402676"/>
    <lineage>
        <taxon>Eukaryota</taxon>
        <taxon>Fungi</taxon>
        <taxon>Dikarya</taxon>
        <taxon>Ascomycota</taxon>
        <taxon>Taphrinomycotina</taxon>
        <taxon>Schizosaccharomycetes</taxon>
        <taxon>Schizosaccharomycetales</taxon>
        <taxon>Schizosaccharomycetaceae</taxon>
        <taxon>Schizosaccharomyces</taxon>
    </lineage>
</organism>
<dbReference type="OMA" id="VPCFGWH"/>
<evidence type="ECO:0000313" key="2">
    <source>
        <dbReference type="JaponicusDB" id="SJAG_03868"/>
    </source>
</evidence>
<reference evidence="1 3" key="1">
    <citation type="journal article" date="2011" name="Science">
        <title>Comparative functional genomics of the fission yeasts.</title>
        <authorList>
            <person name="Rhind N."/>
            <person name="Chen Z."/>
            <person name="Yassour M."/>
            <person name="Thompson D.A."/>
            <person name="Haas B.J."/>
            <person name="Habib N."/>
            <person name="Wapinski I."/>
            <person name="Roy S."/>
            <person name="Lin M.F."/>
            <person name="Heiman D.I."/>
            <person name="Young S.K."/>
            <person name="Furuya K."/>
            <person name="Guo Y."/>
            <person name="Pidoux A."/>
            <person name="Chen H.M."/>
            <person name="Robbertse B."/>
            <person name="Goldberg J.M."/>
            <person name="Aoki K."/>
            <person name="Bayne E.H."/>
            <person name="Berlin A.M."/>
            <person name="Desjardins C.A."/>
            <person name="Dobbs E."/>
            <person name="Dukaj L."/>
            <person name="Fan L."/>
            <person name="FitzGerald M.G."/>
            <person name="French C."/>
            <person name="Gujja S."/>
            <person name="Hansen K."/>
            <person name="Keifenheim D."/>
            <person name="Levin J.Z."/>
            <person name="Mosher R.A."/>
            <person name="Mueller C.A."/>
            <person name="Pfiffner J."/>
            <person name="Priest M."/>
            <person name="Russ C."/>
            <person name="Smialowska A."/>
            <person name="Swoboda P."/>
            <person name="Sykes S.M."/>
            <person name="Vaughn M."/>
            <person name="Vengrova S."/>
            <person name="Yoder R."/>
            <person name="Zeng Q."/>
            <person name="Allshire R."/>
            <person name="Baulcombe D."/>
            <person name="Birren B.W."/>
            <person name="Brown W."/>
            <person name="Ekwall K."/>
            <person name="Kellis M."/>
            <person name="Leatherwood J."/>
            <person name="Levin H."/>
            <person name="Margalit H."/>
            <person name="Martienssen R."/>
            <person name="Nieduszynski C.A."/>
            <person name="Spatafora J.W."/>
            <person name="Friedman N."/>
            <person name="Dalgaard J.Z."/>
            <person name="Baumann P."/>
            <person name="Niki H."/>
            <person name="Regev A."/>
            <person name="Nusbaum C."/>
        </authorList>
    </citation>
    <scope>NUCLEOTIDE SEQUENCE [LARGE SCALE GENOMIC DNA]</scope>
    <source>
        <strain evidence="3">yFS275 / FY16936</strain>
    </source>
</reference>
<dbReference type="eggNOG" id="KOG3020">
    <property type="taxonomic scope" value="Eukaryota"/>
</dbReference>
<evidence type="ECO:0000313" key="3">
    <source>
        <dbReference type="Proteomes" id="UP000001744"/>
    </source>
</evidence>